<protein>
    <recommendedName>
        <fullName evidence="3">ISXO2-like transposase domain-containing protein</fullName>
    </recommendedName>
</protein>
<evidence type="ECO:0000313" key="1">
    <source>
        <dbReference type="EMBL" id="KKO74546.1"/>
    </source>
</evidence>
<dbReference type="RefSeq" id="XP_024330288.1">
    <property type="nucleotide sequence ID" value="XM_024476150.1"/>
</dbReference>
<organism evidence="1 2">
    <name type="scientific">Vairimorpha ceranae</name>
    <dbReference type="NCBI Taxonomy" id="40302"/>
    <lineage>
        <taxon>Eukaryota</taxon>
        <taxon>Fungi</taxon>
        <taxon>Fungi incertae sedis</taxon>
        <taxon>Microsporidia</taxon>
        <taxon>Nosematidae</taxon>
        <taxon>Vairimorpha</taxon>
    </lineage>
</organism>
<sequence>MDQLEEIILCFKFSEAFFLKNTKTIELFLEINIIKQEINCMRGDGRMRIMVVATYIDGYAYRCSSKACRSKASPKKGSKMAIPNMEFVKILRKMYCWAYDYTLARVIDFCDCAETAYIKIKDLILQVISEQEPEMVKTCGEGIGMQFDETAIYNGELIPDPSSTLDNKPSVQWLVGGVEEGNCRNFVIKLVPDIKVPTILDMFEEYVVPGSIIVTDGYPSYLRVVT</sequence>
<accession>A0A0F9WAA7</accession>
<name>A0A0F9WAA7_9MICR</name>
<evidence type="ECO:0008006" key="3">
    <source>
        <dbReference type="Google" id="ProtNLM"/>
    </source>
</evidence>
<keyword evidence="2" id="KW-1185">Reference proteome</keyword>
<dbReference type="AlphaFoldDB" id="A0A0F9WAA7"/>
<dbReference type="GeneID" id="36321100"/>
<dbReference type="VEuPathDB" id="MicrosporidiaDB:NCER_102052"/>
<gene>
    <name evidence="1" type="ORF">AAJ76_6100019732</name>
</gene>
<dbReference type="EMBL" id="JPQZ01000061">
    <property type="protein sequence ID" value="KKO74546.1"/>
    <property type="molecule type" value="Genomic_DNA"/>
</dbReference>
<dbReference type="VEuPathDB" id="MicrosporidiaDB:AAJ76_6100019732"/>
<proteinExistence type="predicted"/>
<dbReference type="Proteomes" id="UP000034350">
    <property type="component" value="Unassembled WGS sequence"/>
</dbReference>
<evidence type="ECO:0000313" key="2">
    <source>
        <dbReference type="Proteomes" id="UP000034350"/>
    </source>
</evidence>
<reference evidence="1 2" key="1">
    <citation type="journal article" date="2015" name="Environ. Microbiol.">
        <title>Genome analyses suggest the presence of polyploidy and recent human-driven expansions in eight global populations of the honeybee pathogen Nosema ceranae.</title>
        <authorList>
            <person name="Pelin A."/>
            <person name="Selman M."/>
            <person name="Aris-Brosou S."/>
            <person name="Farinelli L."/>
            <person name="Corradi N."/>
        </authorList>
    </citation>
    <scope>NUCLEOTIDE SEQUENCE [LARGE SCALE GENOMIC DNA]</scope>
    <source>
        <strain evidence="1 2">PA08 1199</strain>
    </source>
</reference>
<comment type="caution">
    <text evidence="1">The sequence shown here is derived from an EMBL/GenBank/DDBJ whole genome shotgun (WGS) entry which is preliminary data.</text>
</comment>